<dbReference type="EMBL" id="JARAKH010000044">
    <property type="protein sequence ID" value="KAK8378636.1"/>
    <property type="molecule type" value="Genomic_DNA"/>
</dbReference>
<dbReference type="AlphaFoldDB" id="A0AAW0SV75"/>
<sequence length="137" mass="14546">MKLRSGESPDVYLSELRRLASLFAGISDKALACAFVTGLPEDVRQLLRAGSHMEALDLSPVLARARAVIRDDSPLGSLSSEAYLGATAGYGTAPRVAARAVSEPLPSAMVSVEGVRRRVLVDTGCTRSIVHVWLVTP</sequence>
<proteinExistence type="predicted"/>
<comment type="caution">
    <text evidence="1">The sequence shown here is derived from an EMBL/GenBank/DDBJ whole genome shotgun (WGS) entry which is preliminary data.</text>
</comment>
<evidence type="ECO:0000313" key="2">
    <source>
        <dbReference type="Proteomes" id="UP001487740"/>
    </source>
</evidence>
<gene>
    <name evidence="1" type="ORF">O3P69_009379</name>
</gene>
<keyword evidence="2" id="KW-1185">Reference proteome</keyword>
<reference evidence="1 2" key="1">
    <citation type="submission" date="2023-03" db="EMBL/GenBank/DDBJ databases">
        <title>High-quality genome of Scylla paramamosain provides insights in environmental adaptation.</title>
        <authorList>
            <person name="Zhang L."/>
        </authorList>
    </citation>
    <scope>NUCLEOTIDE SEQUENCE [LARGE SCALE GENOMIC DNA]</scope>
    <source>
        <strain evidence="1">LZ_2023a</strain>
        <tissue evidence="1">Muscle</tissue>
    </source>
</reference>
<accession>A0AAW0SV75</accession>
<evidence type="ECO:0008006" key="3">
    <source>
        <dbReference type="Google" id="ProtNLM"/>
    </source>
</evidence>
<evidence type="ECO:0000313" key="1">
    <source>
        <dbReference type="EMBL" id="KAK8378636.1"/>
    </source>
</evidence>
<organism evidence="1 2">
    <name type="scientific">Scylla paramamosain</name>
    <name type="common">Mud crab</name>
    <dbReference type="NCBI Taxonomy" id="85552"/>
    <lineage>
        <taxon>Eukaryota</taxon>
        <taxon>Metazoa</taxon>
        <taxon>Ecdysozoa</taxon>
        <taxon>Arthropoda</taxon>
        <taxon>Crustacea</taxon>
        <taxon>Multicrustacea</taxon>
        <taxon>Malacostraca</taxon>
        <taxon>Eumalacostraca</taxon>
        <taxon>Eucarida</taxon>
        <taxon>Decapoda</taxon>
        <taxon>Pleocyemata</taxon>
        <taxon>Brachyura</taxon>
        <taxon>Eubrachyura</taxon>
        <taxon>Portunoidea</taxon>
        <taxon>Portunidae</taxon>
        <taxon>Portuninae</taxon>
        <taxon>Scylla</taxon>
    </lineage>
</organism>
<name>A0AAW0SV75_SCYPA</name>
<protein>
    <recommendedName>
        <fullName evidence="3">Gag-pol polyprotein</fullName>
    </recommendedName>
</protein>
<dbReference type="Proteomes" id="UP001487740">
    <property type="component" value="Unassembled WGS sequence"/>
</dbReference>